<dbReference type="GO" id="GO:0004497">
    <property type="term" value="F:monooxygenase activity"/>
    <property type="evidence" value="ECO:0007669"/>
    <property type="project" value="UniProtKB-KW"/>
</dbReference>
<protein>
    <submittedName>
        <fullName evidence="1">Phoma betae P450 monooxygenase No.2</fullName>
    </submittedName>
</protein>
<dbReference type="EMBL" id="MPDP01000261">
    <property type="protein sequence ID" value="KAK1466080.1"/>
    <property type="molecule type" value="Genomic_DNA"/>
</dbReference>
<name>A0AAI9XZ16_9PEZI</name>
<reference evidence="1" key="1">
    <citation type="submission" date="2016-11" db="EMBL/GenBank/DDBJ databases">
        <title>The genome sequence of Colletotrichum cuscutae.</title>
        <authorList>
            <person name="Baroncelli R."/>
        </authorList>
    </citation>
    <scope>NUCLEOTIDE SEQUENCE</scope>
    <source>
        <strain evidence="1">IMI 304802</strain>
    </source>
</reference>
<dbReference type="Proteomes" id="UP001239213">
    <property type="component" value="Unassembled WGS sequence"/>
</dbReference>
<keyword evidence="1" id="KW-0560">Oxidoreductase</keyword>
<gene>
    <name evidence="1" type="ORF">CCUS01_07427</name>
</gene>
<keyword evidence="1" id="KW-0503">Monooxygenase</keyword>
<organism evidence="1 2">
    <name type="scientific">Colletotrichum cuscutae</name>
    <dbReference type="NCBI Taxonomy" id="1209917"/>
    <lineage>
        <taxon>Eukaryota</taxon>
        <taxon>Fungi</taxon>
        <taxon>Dikarya</taxon>
        <taxon>Ascomycota</taxon>
        <taxon>Pezizomycotina</taxon>
        <taxon>Sordariomycetes</taxon>
        <taxon>Hypocreomycetidae</taxon>
        <taxon>Glomerellales</taxon>
        <taxon>Glomerellaceae</taxon>
        <taxon>Colletotrichum</taxon>
        <taxon>Colletotrichum acutatum species complex</taxon>
    </lineage>
</organism>
<proteinExistence type="predicted"/>
<dbReference type="AlphaFoldDB" id="A0AAI9XZ16"/>
<comment type="caution">
    <text evidence="1">The sequence shown here is derived from an EMBL/GenBank/DDBJ whole genome shotgun (WGS) entry which is preliminary data.</text>
</comment>
<sequence length="180" mass="20185">MTRTPMTSYNYLIRRAFWTTSKTTADAFVRCKHPHYHNDHRTISLELLLKTSGFQLGETEQLFVILLEAISSNRKPSLINTFITATFHHNPSALVTLSNGFRIPKSARNEVASGAINADVELSDIPSEFDGLRFYNERQESNEARSKFQVSSEKELNFPGVTMALPTLEDGPGGSQYGNL</sequence>
<evidence type="ECO:0000313" key="2">
    <source>
        <dbReference type="Proteomes" id="UP001239213"/>
    </source>
</evidence>
<keyword evidence="2" id="KW-1185">Reference proteome</keyword>
<evidence type="ECO:0000313" key="1">
    <source>
        <dbReference type="EMBL" id="KAK1466080.1"/>
    </source>
</evidence>
<accession>A0AAI9XZ16</accession>